<evidence type="ECO:0000256" key="8">
    <source>
        <dbReference type="ARBA" id="ARBA00023163"/>
    </source>
</evidence>
<dbReference type="Pfam" id="PF04056">
    <property type="entry name" value="Ssl1"/>
    <property type="match status" value="1"/>
</dbReference>
<protein>
    <recommendedName>
        <fullName evidence="11">General transcription factor IIH subunit</fullName>
    </recommendedName>
</protein>
<dbReference type="PIRSF" id="PIRSF015919">
    <property type="entry name" value="TFIIH_SSL1"/>
    <property type="match status" value="1"/>
</dbReference>
<reference evidence="14" key="1">
    <citation type="submission" date="2013-04" db="EMBL/GenBank/DDBJ databases">
        <authorList>
            <person name="Qu J."/>
            <person name="Murali S.C."/>
            <person name="Bandaranaike D."/>
            <person name="Bellair M."/>
            <person name="Blankenburg K."/>
            <person name="Chao H."/>
            <person name="Dinh H."/>
            <person name="Doddapaneni H."/>
            <person name="Downs B."/>
            <person name="Dugan-Rocha S."/>
            <person name="Elkadiri S."/>
            <person name="Gnanaolivu R.D."/>
            <person name="Hernandez B."/>
            <person name="Javaid M."/>
            <person name="Jayaseelan J.C."/>
            <person name="Lee S."/>
            <person name="Li M."/>
            <person name="Ming W."/>
            <person name="Munidasa M."/>
            <person name="Muniz J."/>
            <person name="Nguyen L."/>
            <person name="Ongeri F."/>
            <person name="Osuji N."/>
            <person name="Pu L.-L."/>
            <person name="Puazo M."/>
            <person name="Qu C."/>
            <person name="Quiroz J."/>
            <person name="Raj R."/>
            <person name="Weissenberger G."/>
            <person name="Xin Y."/>
            <person name="Zou X."/>
            <person name="Han Y."/>
            <person name="Richards S."/>
            <person name="Worley K."/>
            <person name="Muzny D."/>
            <person name="Gibbs R."/>
        </authorList>
    </citation>
    <scope>NUCLEOTIDE SEQUENCE</scope>
    <source>
        <strain evidence="14">Sampled in the wild</strain>
    </source>
</reference>
<dbReference type="AlphaFoldDB" id="A0A8K0K029"/>
<dbReference type="EMBL" id="KZ308255">
    <property type="protein sequence ID" value="KAG8225865.1"/>
    <property type="molecule type" value="Genomic_DNA"/>
</dbReference>
<keyword evidence="9" id="KW-0234">DNA repair</keyword>
<dbReference type="PANTHER" id="PTHR12695">
    <property type="entry name" value="GENERAL TRANSCRIPTION FACTOR IIH SUBUNIT 2"/>
    <property type="match status" value="1"/>
</dbReference>
<dbReference type="GO" id="GO:0006289">
    <property type="term" value="P:nucleotide-excision repair"/>
    <property type="evidence" value="ECO:0007669"/>
    <property type="project" value="UniProtKB-UniRule"/>
</dbReference>
<dbReference type="SUPFAM" id="SSF57889">
    <property type="entry name" value="Cysteine-rich domain"/>
    <property type="match status" value="1"/>
</dbReference>
<comment type="caution">
    <text evidence="14">The sequence shown here is derived from an EMBL/GenBank/DDBJ whole genome shotgun (WGS) entry which is preliminary data.</text>
</comment>
<comment type="subcellular location">
    <subcellularLocation>
        <location evidence="1 11">Nucleus</location>
    </subcellularLocation>
</comment>
<keyword evidence="8 11" id="KW-0804">Transcription</keyword>
<feature type="zinc finger region" description="C4-type" evidence="12">
    <location>
        <begin position="311"/>
        <end position="328"/>
    </location>
</feature>
<gene>
    <name evidence="14" type="ORF">J437_LFUL004795</name>
</gene>
<dbReference type="PROSITE" id="PS00028">
    <property type="entry name" value="ZINC_FINGER_C2H2_1"/>
    <property type="match status" value="1"/>
</dbReference>
<dbReference type="InterPro" id="IPR036465">
    <property type="entry name" value="vWFA_dom_sf"/>
</dbReference>
<keyword evidence="15" id="KW-1185">Reference proteome</keyword>
<dbReference type="InterPro" id="IPR012170">
    <property type="entry name" value="TFIIH_SSL1/p44"/>
</dbReference>
<keyword evidence="4" id="KW-0227">DNA damage</keyword>
<keyword evidence="7 11" id="KW-0805">Transcription regulation</keyword>
<evidence type="ECO:0000256" key="2">
    <source>
        <dbReference type="ARBA" id="ARBA00006092"/>
    </source>
</evidence>
<evidence type="ECO:0000256" key="10">
    <source>
        <dbReference type="ARBA" id="ARBA00023242"/>
    </source>
</evidence>
<dbReference type="InterPro" id="IPR046349">
    <property type="entry name" value="C1-like_sf"/>
</dbReference>
<evidence type="ECO:0000256" key="5">
    <source>
        <dbReference type="ARBA" id="ARBA00022771"/>
    </source>
</evidence>
<dbReference type="CDD" id="cd01453">
    <property type="entry name" value="vWA_transcription_factor_IIH_type"/>
    <property type="match status" value="1"/>
</dbReference>
<dbReference type="SMART" id="SM01047">
    <property type="entry name" value="C1_4"/>
    <property type="match status" value="1"/>
</dbReference>
<organism evidence="14 15">
    <name type="scientific">Ladona fulva</name>
    <name type="common">Scarce chaser dragonfly</name>
    <name type="synonym">Libellula fulva</name>
    <dbReference type="NCBI Taxonomy" id="123851"/>
    <lineage>
        <taxon>Eukaryota</taxon>
        <taxon>Metazoa</taxon>
        <taxon>Ecdysozoa</taxon>
        <taxon>Arthropoda</taxon>
        <taxon>Hexapoda</taxon>
        <taxon>Insecta</taxon>
        <taxon>Pterygota</taxon>
        <taxon>Palaeoptera</taxon>
        <taxon>Odonata</taxon>
        <taxon>Epiprocta</taxon>
        <taxon>Anisoptera</taxon>
        <taxon>Libelluloidea</taxon>
        <taxon>Libellulidae</taxon>
        <taxon>Ladona</taxon>
    </lineage>
</organism>
<dbReference type="PROSITE" id="PS50234">
    <property type="entry name" value="VWFA"/>
    <property type="match status" value="1"/>
</dbReference>
<dbReference type="NCBIfam" id="TIGR00622">
    <property type="entry name" value="ssl1"/>
    <property type="match status" value="1"/>
</dbReference>
<evidence type="ECO:0000256" key="11">
    <source>
        <dbReference type="PIRNR" id="PIRNR015919"/>
    </source>
</evidence>
<dbReference type="Gene3D" id="3.40.50.410">
    <property type="entry name" value="von Willebrand factor, type A domain"/>
    <property type="match status" value="1"/>
</dbReference>
<dbReference type="Proteomes" id="UP000792457">
    <property type="component" value="Unassembled WGS sequence"/>
</dbReference>
<evidence type="ECO:0000259" key="13">
    <source>
        <dbReference type="PROSITE" id="PS50234"/>
    </source>
</evidence>
<feature type="domain" description="VWFA" evidence="13">
    <location>
        <begin position="68"/>
        <end position="253"/>
    </location>
</feature>
<dbReference type="InterPro" id="IPR007198">
    <property type="entry name" value="Ssl1-like"/>
</dbReference>
<dbReference type="Pfam" id="PF07975">
    <property type="entry name" value="C1_4"/>
    <property type="match status" value="1"/>
</dbReference>
<dbReference type="SUPFAM" id="SSF53300">
    <property type="entry name" value="vWA-like"/>
    <property type="match status" value="1"/>
</dbReference>
<evidence type="ECO:0000256" key="4">
    <source>
        <dbReference type="ARBA" id="ARBA00022763"/>
    </source>
</evidence>
<evidence type="ECO:0000256" key="3">
    <source>
        <dbReference type="ARBA" id="ARBA00022723"/>
    </source>
</evidence>
<dbReference type="FunFam" id="3.40.50.410:FF:000015">
    <property type="entry name" value="General transcription factor IIH subunit 2"/>
    <property type="match status" value="1"/>
</dbReference>
<dbReference type="InterPro" id="IPR013083">
    <property type="entry name" value="Znf_RING/FYVE/PHD"/>
</dbReference>
<keyword evidence="6 11" id="KW-0862">Zinc</keyword>
<dbReference type="InterPro" id="IPR002035">
    <property type="entry name" value="VWF_A"/>
</dbReference>
<accession>A0A8K0K029</accession>
<sequence>MADDEDGKEYRWETGYEKTWEAIKEDDGGLLEASVAEEVAAQRAKQRRLLAQRQHELWGGVRLGMMRHLYVIVDFSDAMADQDLKPTRYLCTMKLLEHFIEEFFDQNPISQMGIIITRNKRAEKICELSGNPRKHIKAREISGHVVQQLAKQAWNGGGEPSLQNALELAHSFLKLLPPHASREVLVLMGSLTTCDPGDINTTIESLRKVGIRSSVIGLAAEVHVCKRLARVTGGDFSVALDDTHFRELLLQQVLPPPAATTTSSGVAPPTTVDASLVKMGFPQHHVSGHLDAKDDSEDTIAARNSSGGYFCPQCCSKYCELPVECRACGLALVSAPHLARSYHHLFPVAPFTELPFSKDLGAVSCHACLYHFKNTDKMCYRCETCHQIFCLECDLFIHDVMHVCPGCSSNQRTYGIAGSGSGEIGTSTPSSFGPLGASLASVNYFGGWCSFIYLI</sequence>
<evidence type="ECO:0000313" key="15">
    <source>
        <dbReference type="Proteomes" id="UP000792457"/>
    </source>
</evidence>
<proteinExistence type="inferred from homology"/>
<keyword evidence="3 11" id="KW-0479">Metal-binding</keyword>
<reference evidence="14" key="2">
    <citation type="submission" date="2017-10" db="EMBL/GenBank/DDBJ databases">
        <title>Ladona fulva Genome sequencing and assembly.</title>
        <authorList>
            <person name="Murali S."/>
            <person name="Richards S."/>
            <person name="Bandaranaike D."/>
            <person name="Bellair M."/>
            <person name="Blankenburg K."/>
            <person name="Chao H."/>
            <person name="Dinh H."/>
            <person name="Doddapaneni H."/>
            <person name="Dugan-Rocha S."/>
            <person name="Elkadiri S."/>
            <person name="Gnanaolivu R."/>
            <person name="Hernandez B."/>
            <person name="Skinner E."/>
            <person name="Javaid M."/>
            <person name="Lee S."/>
            <person name="Li M."/>
            <person name="Ming W."/>
            <person name="Munidasa M."/>
            <person name="Muniz J."/>
            <person name="Nguyen L."/>
            <person name="Hughes D."/>
            <person name="Osuji N."/>
            <person name="Pu L.-L."/>
            <person name="Puazo M."/>
            <person name="Qu C."/>
            <person name="Quiroz J."/>
            <person name="Raj R."/>
            <person name="Weissenberger G."/>
            <person name="Xin Y."/>
            <person name="Zou X."/>
            <person name="Han Y."/>
            <person name="Worley K."/>
            <person name="Muzny D."/>
            <person name="Gibbs R."/>
        </authorList>
    </citation>
    <scope>NUCLEOTIDE SEQUENCE</scope>
    <source>
        <strain evidence="14">Sampled in the wild</strain>
    </source>
</reference>
<comment type="similarity">
    <text evidence="2 11">Belongs to the GTF2H2 family.</text>
</comment>
<dbReference type="GO" id="GO:0008270">
    <property type="term" value="F:zinc ion binding"/>
    <property type="evidence" value="ECO:0007669"/>
    <property type="project" value="UniProtKB-UniRule"/>
</dbReference>
<dbReference type="GO" id="GO:0000439">
    <property type="term" value="C:transcription factor TFIIH core complex"/>
    <property type="evidence" value="ECO:0007669"/>
    <property type="project" value="InterPro"/>
</dbReference>
<dbReference type="GO" id="GO:0006351">
    <property type="term" value="P:DNA-templated transcription"/>
    <property type="evidence" value="ECO:0007669"/>
    <property type="project" value="InterPro"/>
</dbReference>
<evidence type="ECO:0000256" key="9">
    <source>
        <dbReference type="ARBA" id="ARBA00023204"/>
    </source>
</evidence>
<name>A0A8K0K029_LADFU</name>
<evidence type="ECO:0000256" key="12">
    <source>
        <dbReference type="PIRSR" id="PIRSR015919-1"/>
    </source>
</evidence>
<evidence type="ECO:0000256" key="1">
    <source>
        <dbReference type="ARBA" id="ARBA00004123"/>
    </source>
</evidence>
<dbReference type="GO" id="GO:0005675">
    <property type="term" value="C:transcription factor TFIIH holo complex"/>
    <property type="evidence" value="ECO:0007669"/>
    <property type="project" value="UniProtKB-UniRule"/>
</dbReference>
<dbReference type="GO" id="GO:0006357">
    <property type="term" value="P:regulation of transcription by RNA polymerase II"/>
    <property type="evidence" value="ECO:0007669"/>
    <property type="project" value="TreeGrafter"/>
</dbReference>
<dbReference type="InterPro" id="IPR013087">
    <property type="entry name" value="Znf_C2H2_type"/>
</dbReference>
<keyword evidence="5" id="KW-0863">Zinc-finger</keyword>
<dbReference type="InterPro" id="IPR004595">
    <property type="entry name" value="TFIIH_C1-like_dom"/>
</dbReference>
<evidence type="ECO:0000313" key="14">
    <source>
        <dbReference type="EMBL" id="KAG8225865.1"/>
    </source>
</evidence>
<evidence type="ECO:0000256" key="7">
    <source>
        <dbReference type="ARBA" id="ARBA00023015"/>
    </source>
</evidence>
<evidence type="ECO:0000256" key="6">
    <source>
        <dbReference type="ARBA" id="ARBA00022833"/>
    </source>
</evidence>
<keyword evidence="10 11" id="KW-0539">Nucleus</keyword>
<dbReference type="OrthoDB" id="284275at2759"/>
<dbReference type="Gene3D" id="3.30.40.10">
    <property type="entry name" value="Zinc/RING finger domain, C3HC4 (zinc finger)"/>
    <property type="match status" value="1"/>
</dbReference>
<dbReference type="SMART" id="SM00327">
    <property type="entry name" value="VWA"/>
    <property type="match status" value="1"/>
</dbReference>
<dbReference type="PANTHER" id="PTHR12695:SF2">
    <property type="entry name" value="GENERAL TRANSCRIPTION FACTOR IIH SUBUNIT 2-RELATED"/>
    <property type="match status" value="1"/>
</dbReference>